<reference evidence="3 4" key="1">
    <citation type="submission" date="2017-04" db="EMBL/GenBank/DDBJ databases">
        <authorList>
            <person name="Afonso C.L."/>
            <person name="Miller P.J."/>
            <person name="Scott M.A."/>
            <person name="Spackman E."/>
            <person name="Goraichik I."/>
            <person name="Dimitrov K.M."/>
            <person name="Suarez D.L."/>
            <person name="Swayne D.E."/>
        </authorList>
    </citation>
    <scope>NUCLEOTIDE SEQUENCE [LARGE SCALE GENOMIC DNA]</scope>
    <source>
        <strain evidence="3 4">B5P</strain>
    </source>
</reference>
<dbReference type="Pfam" id="PF02636">
    <property type="entry name" value="Methyltransf_28"/>
    <property type="match status" value="1"/>
</dbReference>
<dbReference type="SUPFAM" id="SSF53335">
    <property type="entry name" value="S-adenosyl-L-methionine-dependent methyltransferases"/>
    <property type="match status" value="1"/>
</dbReference>
<dbReference type="Proteomes" id="UP000193083">
    <property type="component" value="Unassembled WGS sequence"/>
</dbReference>
<organism evidence="3 4">
    <name type="scientific">Mesorhizobium australicum</name>
    <dbReference type="NCBI Taxonomy" id="536018"/>
    <lineage>
        <taxon>Bacteria</taxon>
        <taxon>Pseudomonadati</taxon>
        <taxon>Pseudomonadota</taxon>
        <taxon>Alphaproteobacteria</taxon>
        <taxon>Hyphomicrobiales</taxon>
        <taxon>Phyllobacteriaceae</taxon>
        <taxon>Mesorhizobium</taxon>
    </lineage>
</organism>
<proteinExistence type="predicted"/>
<gene>
    <name evidence="3" type="ORF">SAMN02982922_4321</name>
</gene>
<dbReference type="Gene3D" id="3.40.50.12710">
    <property type="match status" value="1"/>
</dbReference>
<keyword evidence="2 3" id="KW-0808">Transferase</keyword>
<dbReference type="PANTHER" id="PTHR12049:SF7">
    <property type="entry name" value="PROTEIN ARGININE METHYLTRANSFERASE NDUFAF7, MITOCHONDRIAL"/>
    <property type="match status" value="1"/>
</dbReference>
<keyword evidence="1 3" id="KW-0489">Methyltransferase</keyword>
<evidence type="ECO:0000313" key="3">
    <source>
        <dbReference type="EMBL" id="SMH51037.1"/>
    </source>
</evidence>
<dbReference type="OrthoDB" id="9794208at2"/>
<keyword evidence="4" id="KW-1185">Reference proteome</keyword>
<sequence>MTPLARRLAEQIAAHGPISVAEYMAMCLFDPEDGYYTTREPFGAYGDFTTAPEISQMFGEIVGVWLVAAWQALGRPLPATIAEIGPGRGTLTKDLLRTIRHLAPELESGSQIALVEASPRLAEVQRQTLGEASQRISWLRTVDELPPHSLFIVGNELFDAIPIRQFVKTQAGWRERMVGLDEAGALAFFAGMASLDDTFLPPGSADAPEGSIFEIAPARSAVMAGIAQRIAQDGGAGLFFDYGHLASGLGDTLQAVRRHTYDPTLDHPGEADLTSHVDFEALAREAERQGLKTAAMSQGEFLLAMGLLERASSLGANVDETRREEIRDEVERLAAQDQMGELFKVLAIARKPPSIAPFSHVSGD</sequence>
<dbReference type="InterPro" id="IPR029063">
    <property type="entry name" value="SAM-dependent_MTases_sf"/>
</dbReference>
<evidence type="ECO:0000256" key="1">
    <source>
        <dbReference type="ARBA" id="ARBA00022603"/>
    </source>
</evidence>
<dbReference type="EMBL" id="FXBL01000004">
    <property type="protein sequence ID" value="SMH51037.1"/>
    <property type="molecule type" value="Genomic_DNA"/>
</dbReference>
<evidence type="ECO:0000313" key="4">
    <source>
        <dbReference type="Proteomes" id="UP000193083"/>
    </source>
</evidence>
<dbReference type="GO" id="GO:0032259">
    <property type="term" value="P:methylation"/>
    <property type="evidence" value="ECO:0007669"/>
    <property type="project" value="UniProtKB-KW"/>
</dbReference>
<dbReference type="InterPro" id="IPR003788">
    <property type="entry name" value="NDUFAF7"/>
</dbReference>
<protein>
    <submittedName>
        <fullName evidence="3">SAM-dependent methyltransferase, MidA family</fullName>
    </submittedName>
</protein>
<dbReference type="PANTHER" id="PTHR12049">
    <property type="entry name" value="PROTEIN ARGININE METHYLTRANSFERASE NDUFAF7, MITOCHONDRIAL"/>
    <property type="match status" value="1"/>
</dbReference>
<evidence type="ECO:0000256" key="2">
    <source>
        <dbReference type="ARBA" id="ARBA00022679"/>
    </source>
</evidence>
<name>A0A1X7PJI2_9HYPH</name>
<dbReference type="InterPro" id="IPR038375">
    <property type="entry name" value="NDUFAF7_sf"/>
</dbReference>
<dbReference type="GO" id="GO:0035243">
    <property type="term" value="F:protein-arginine omega-N symmetric methyltransferase activity"/>
    <property type="evidence" value="ECO:0007669"/>
    <property type="project" value="TreeGrafter"/>
</dbReference>
<dbReference type="AlphaFoldDB" id="A0A1X7PJI2"/>
<accession>A0A1X7PJI2</accession>
<dbReference type="RefSeq" id="WP_085466026.1">
    <property type="nucleotide sequence ID" value="NZ_FXBL01000004.1"/>
</dbReference>